<feature type="non-terminal residue" evidence="1">
    <location>
        <position position="1"/>
    </location>
</feature>
<protein>
    <submittedName>
        <fullName evidence="1">Uncharacterized protein</fullName>
    </submittedName>
</protein>
<evidence type="ECO:0000313" key="2">
    <source>
        <dbReference type="Proteomes" id="UP000479000"/>
    </source>
</evidence>
<organism evidence="1 2">
    <name type="scientific">Nesidiocoris tenuis</name>
    <dbReference type="NCBI Taxonomy" id="355587"/>
    <lineage>
        <taxon>Eukaryota</taxon>
        <taxon>Metazoa</taxon>
        <taxon>Ecdysozoa</taxon>
        <taxon>Arthropoda</taxon>
        <taxon>Hexapoda</taxon>
        <taxon>Insecta</taxon>
        <taxon>Pterygota</taxon>
        <taxon>Neoptera</taxon>
        <taxon>Paraneoptera</taxon>
        <taxon>Hemiptera</taxon>
        <taxon>Heteroptera</taxon>
        <taxon>Panheteroptera</taxon>
        <taxon>Cimicomorpha</taxon>
        <taxon>Miridae</taxon>
        <taxon>Dicyphina</taxon>
        <taxon>Nesidiocoris</taxon>
    </lineage>
</organism>
<gene>
    <name evidence="1" type="ORF">NTEN_LOCUS12955</name>
</gene>
<name>A0A6H5GX92_9HEMI</name>
<dbReference type="AlphaFoldDB" id="A0A6H5GX92"/>
<keyword evidence="2" id="KW-1185">Reference proteome</keyword>
<sequence>RSRIPQRQDVERPGQGIPARFNEGMTPLLIYVSHQRLLQRYALKPRQKLTKASQRAHQVRSQKILGEAVQVYYFESITSSTLLRDLGFLSNTMLKRLGIPARLSRRHGELNV</sequence>
<proteinExistence type="predicted"/>
<accession>A0A6H5GX92</accession>
<evidence type="ECO:0000313" key="1">
    <source>
        <dbReference type="EMBL" id="CAB0007688.1"/>
    </source>
</evidence>
<dbReference type="EMBL" id="CADCXU010019220">
    <property type="protein sequence ID" value="CAB0007688.1"/>
    <property type="molecule type" value="Genomic_DNA"/>
</dbReference>
<reference evidence="1 2" key="1">
    <citation type="submission" date="2020-02" db="EMBL/GenBank/DDBJ databases">
        <authorList>
            <person name="Ferguson B K."/>
        </authorList>
    </citation>
    <scope>NUCLEOTIDE SEQUENCE [LARGE SCALE GENOMIC DNA]</scope>
</reference>
<dbReference type="Proteomes" id="UP000479000">
    <property type="component" value="Unassembled WGS sequence"/>
</dbReference>